<dbReference type="InterPro" id="IPR009670">
    <property type="entry name" value="SerH"/>
</dbReference>
<dbReference type="HOGENOM" id="CLU_974821_0_0_1"/>
<evidence type="ECO:0000256" key="1">
    <source>
        <dbReference type="SAM" id="SignalP"/>
    </source>
</evidence>
<name>Q235T1_TETTS</name>
<dbReference type="InParanoid" id="Q235T1"/>
<dbReference type="RefSeq" id="XP_001012520.2">
    <property type="nucleotide sequence ID" value="XM_001012520.2"/>
</dbReference>
<dbReference type="AlphaFoldDB" id="Q235T1"/>
<gene>
    <name evidence="2" type="ORF">TTHERM_01135080</name>
</gene>
<proteinExistence type="predicted"/>
<reference evidence="3" key="1">
    <citation type="journal article" date="2006" name="PLoS Biol.">
        <title>Macronuclear genome sequence of the ciliate Tetrahymena thermophila, a model eukaryote.</title>
        <authorList>
            <person name="Eisen J.A."/>
            <person name="Coyne R.S."/>
            <person name="Wu M."/>
            <person name="Wu D."/>
            <person name="Thiagarajan M."/>
            <person name="Wortman J.R."/>
            <person name="Badger J.H."/>
            <person name="Ren Q."/>
            <person name="Amedeo P."/>
            <person name="Jones K.M."/>
            <person name="Tallon L.J."/>
            <person name="Delcher A.L."/>
            <person name="Salzberg S.L."/>
            <person name="Silva J.C."/>
            <person name="Haas B.J."/>
            <person name="Majoros W.H."/>
            <person name="Farzad M."/>
            <person name="Carlton J.M."/>
            <person name="Smith R.K. Jr."/>
            <person name="Garg J."/>
            <person name="Pearlman R.E."/>
            <person name="Karrer K.M."/>
            <person name="Sun L."/>
            <person name="Manning G."/>
            <person name="Elde N.C."/>
            <person name="Turkewitz A.P."/>
            <person name="Asai D.J."/>
            <person name="Wilkes D.E."/>
            <person name="Wang Y."/>
            <person name="Cai H."/>
            <person name="Collins K."/>
            <person name="Stewart B.A."/>
            <person name="Lee S.R."/>
            <person name="Wilamowska K."/>
            <person name="Weinberg Z."/>
            <person name="Ruzzo W.L."/>
            <person name="Wloga D."/>
            <person name="Gaertig J."/>
            <person name="Frankel J."/>
            <person name="Tsao C.-C."/>
            <person name="Gorovsky M.A."/>
            <person name="Keeling P.J."/>
            <person name="Waller R.F."/>
            <person name="Patron N.J."/>
            <person name="Cherry J.M."/>
            <person name="Stover N.A."/>
            <person name="Krieger C.J."/>
            <person name="del Toro C."/>
            <person name="Ryder H.F."/>
            <person name="Williamson S.C."/>
            <person name="Barbeau R.A."/>
            <person name="Hamilton E.P."/>
            <person name="Orias E."/>
        </authorList>
    </citation>
    <scope>NUCLEOTIDE SEQUENCE [LARGE SCALE GENOMIC DNA]</scope>
    <source>
        <strain evidence="3">SB210</strain>
    </source>
</reference>
<dbReference type="KEGG" id="tet:TTHERM_01135080"/>
<dbReference type="EMBL" id="GG662756">
    <property type="protein sequence ID" value="EAR92275.2"/>
    <property type="molecule type" value="Genomic_DNA"/>
</dbReference>
<feature type="signal peptide" evidence="1">
    <location>
        <begin position="1"/>
        <end position="18"/>
    </location>
</feature>
<organism evidence="2 3">
    <name type="scientific">Tetrahymena thermophila (strain SB210)</name>
    <dbReference type="NCBI Taxonomy" id="312017"/>
    <lineage>
        <taxon>Eukaryota</taxon>
        <taxon>Sar</taxon>
        <taxon>Alveolata</taxon>
        <taxon>Ciliophora</taxon>
        <taxon>Intramacronucleata</taxon>
        <taxon>Oligohymenophorea</taxon>
        <taxon>Hymenostomatida</taxon>
        <taxon>Tetrahymenina</taxon>
        <taxon>Tetrahymenidae</taxon>
        <taxon>Tetrahymena</taxon>
    </lineage>
</organism>
<accession>Q235T1</accession>
<feature type="chain" id="PRO_5004201360" evidence="1">
    <location>
        <begin position="19"/>
        <end position="244"/>
    </location>
</feature>
<evidence type="ECO:0000313" key="3">
    <source>
        <dbReference type="Proteomes" id="UP000009168"/>
    </source>
</evidence>
<sequence>MNILKLLIASLLVSQIFAVQGADVICNYNTCTTLGTCTHPPSNFAYWLELIEWFKPANTWNDLDWLACYGSSRQYANLDSSDCQTNPPGTSVICSTETCTTPGTCTDIPTAPATLTWQNGNCCGKFAITSCPEDSSQGLIGASDLFCHSCPGINSNSNIIAWYANTALTDCVAASATFGNTRTANTWTNKDYLVCNETSTQYDKAYKSGCQATAPSSTSSPSPSFYSNSMIILSSILFLISYLF</sequence>
<keyword evidence="1" id="KW-0732">Signal</keyword>
<dbReference type="Proteomes" id="UP000009168">
    <property type="component" value="Unassembled WGS sequence"/>
</dbReference>
<evidence type="ECO:0000313" key="2">
    <source>
        <dbReference type="EMBL" id="EAR92275.2"/>
    </source>
</evidence>
<protein>
    <submittedName>
        <fullName evidence="2">Cell surface immobilization antigen</fullName>
    </submittedName>
</protein>
<dbReference type="GeneID" id="7845226"/>
<dbReference type="Pfam" id="PF06873">
    <property type="entry name" value="SerH"/>
    <property type="match status" value="1"/>
</dbReference>
<keyword evidence="3" id="KW-1185">Reference proteome</keyword>